<feature type="region of interest" description="Disordered" evidence="1">
    <location>
        <begin position="25"/>
        <end position="46"/>
    </location>
</feature>
<reference evidence="2 3" key="1">
    <citation type="submission" date="2018-02" db="EMBL/GenBank/DDBJ databases">
        <title>Novel Leptospira species isolated from soil and water in Japan.</title>
        <authorList>
            <person name="Nakao R."/>
            <person name="Masuzawa T."/>
        </authorList>
    </citation>
    <scope>NUCLEOTIDE SEQUENCE [LARGE SCALE GENOMIC DNA]</scope>
    <source>
        <strain evidence="2 3">YH101</strain>
    </source>
</reference>
<sequence>MAADTNRAETNSAESCLQCRVCNHKAKKGKRKENPKTKGNNKSMELSYLTVQKLKGQSMGNM</sequence>
<proteinExistence type="predicted"/>
<accession>A0A2P2DVG4</accession>
<protein>
    <submittedName>
        <fullName evidence="2">Uncharacterized protein</fullName>
    </submittedName>
</protein>
<organism evidence="2 3">
    <name type="scientific">Leptospira ryugenii</name>
    <dbReference type="NCBI Taxonomy" id="1917863"/>
    <lineage>
        <taxon>Bacteria</taxon>
        <taxon>Pseudomonadati</taxon>
        <taxon>Spirochaetota</taxon>
        <taxon>Spirochaetia</taxon>
        <taxon>Leptospirales</taxon>
        <taxon>Leptospiraceae</taxon>
        <taxon>Leptospira</taxon>
    </lineage>
</organism>
<comment type="caution">
    <text evidence="2">The sequence shown here is derived from an EMBL/GenBank/DDBJ whole genome shotgun (WGS) entry which is preliminary data.</text>
</comment>
<dbReference type="Proteomes" id="UP000245133">
    <property type="component" value="Unassembled WGS sequence"/>
</dbReference>
<dbReference type="AlphaFoldDB" id="A0A2P2DVG4"/>
<keyword evidence="3" id="KW-1185">Reference proteome</keyword>
<gene>
    <name evidence="2" type="ORF">LPTSP4_01310</name>
</gene>
<name>A0A2P2DVG4_9LEPT</name>
<dbReference type="EMBL" id="BFBB01000001">
    <property type="protein sequence ID" value="GBF48631.1"/>
    <property type="molecule type" value="Genomic_DNA"/>
</dbReference>
<evidence type="ECO:0000313" key="3">
    <source>
        <dbReference type="Proteomes" id="UP000245133"/>
    </source>
</evidence>
<evidence type="ECO:0000256" key="1">
    <source>
        <dbReference type="SAM" id="MobiDB-lite"/>
    </source>
</evidence>
<evidence type="ECO:0000313" key="2">
    <source>
        <dbReference type="EMBL" id="GBF48631.1"/>
    </source>
</evidence>